<comment type="caution">
    <text evidence="1">The sequence shown here is derived from an EMBL/GenBank/DDBJ whole genome shotgun (WGS) entry which is preliminary data.</text>
</comment>
<dbReference type="Proteomes" id="UP000828048">
    <property type="component" value="Chromosome 2"/>
</dbReference>
<sequence length="646" mass="70642">MRSRRKAEVFGLSTNDLVAILINFLISFVFTPRLKNVQLLLEKVRHSKRWFCSRGFTDPEEMADGYWNQQQHLNPSAGMLKRPRSDYDLQPSGVPSAHEMHNYLAQDDVGVGPRGVKDTQTIGSAYDRYLQHSQLTSGEASNIGGVGLGRMGGGGGGVTGNPLADPAAMGLSGAVRSDAAPNGRGMSFGGRLPMDALNGRGMGFDGRLPVDARSGGMGFDGRLPVDAMPRLSRETIPLPPDASNTLYVEGLPSDITRREVSHIFRPFVGYKEVRLVSKESRHRGGDPLILCFVDFTDPACAATALSALQGYKIDEHDRDSAYLRLQFSKNPGPRSGSGPRPRGKRFSTAIVSKRVALEAFDRPLSTTTDGALFLTCNIVNWFHHLQPPPHHHLQPPPHHHLQPPRTTHRPTTTSSHHAPPPHHPNHHLQPPPTTLPPPPATSHYPPSLPPPTITATTHHPPSRPPPTTPTTTSSHHPPSYHHLQPPRTHHPNHRHHPPPQPPPPATTHHPTTTSSHHAPRTIPPPPPATTHHHHTTSSHHPPPYHHLQPPRTTHHHCHHPPPPPTITATTHHPPSPPPPTTPTTTSSHHPPPYHYLQPPRTSHHHRHHPPPPPTITATTHHPPSPPPPTTSSHHLQPPAGTPPTDS</sequence>
<reference evidence="1 2" key="1">
    <citation type="journal article" date="2021" name="Hortic Res">
        <title>High-quality reference genome and annotation aids understanding of berry development for evergreen blueberry (Vaccinium darrowii).</title>
        <authorList>
            <person name="Yu J."/>
            <person name="Hulse-Kemp A.M."/>
            <person name="Babiker E."/>
            <person name="Staton M."/>
        </authorList>
    </citation>
    <scope>NUCLEOTIDE SEQUENCE [LARGE SCALE GENOMIC DNA]</scope>
    <source>
        <strain evidence="2">cv. NJ 8807/NJ 8810</strain>
        <tissue evidence="1">Young leaf</tissue>
    </source>
</reference>
<name>A0ACB7X3S7_9ERIC</name>
<evidence type="ECO:0000313" key="2">
    <source>
        <dbReference type="Proteomes" id="UP000828048"/>
    </source>
</evidence>
<proteinExistence type="predicted"/>
<dbReference type="EMBL" id="CM037152">
    <property type="protein sequence ID" value="KAH7835367.1"/>
    <property type="molecule type" value="Genomic_DNA"/>
</dbReference>
<protein>
    <submittedName>
        <fullName evidence="1">Uncharacterized protein</fullName>
    </submittedName>
</protein>
<accession>A0ACB7X3S7</accession>
<gene>
    <name evidence="1" type="ORF">Vadar_025496</name>
</gene>
<evidence type="ECO:0000313" key="1">
    <source>
        <dbReference type="EMBL" id="KAH7835367.1"/>
    </source>
</evidence>
<keyword evidence="2" id="KW-1185">Reference proteome</keyword>
<organism evidence="1 2">
    <name type="scientific">Vaccinium darrowii</name>
    <dbReference type="NCBI Taxonomy" id="229202"/>
    <lineage>
        <taxon>Eukaryota</taxon>
        <taxon>Viridiplantae</taxon>
        <taxon>Streptophyta</taxon>
        <taxon>Embryophyta</taxon>
        <taxon>Tracheophyta</taxon>
        <taxon>Spermatophyta</taxon>
        <taxon>Magnoliopsida</taxon>
        <taxon>eudicotyledons</taxon>
        <taxon>Gunneridae</taxon>
        <taxon>Pentapetalae</taxon>
        <taxon>asterids</taxon>
        <taxon>Ericales</taxon>
        <taxon>Ericaceae</taxon>
        <taxon>Vaccinioideae</taxon>
        <taxon>Vaccinieae</taxon>
        <taxon>Vaccinium</taxon>
    </lineage>
</organism>